<dbReference type="Proteomes" id="UP000602510">
    <property type="component" value="Unassembled WGS sequence"/>
</dbReference>
<dbReference type="EMBL" id="WSZM01000160">
    <property type="protein sequence ID" value="KAF4039878.1"/>
    <property type="molecule type" value="Genomic_DNA"/>
</dbReference>
<accession>A0A833SWJ1</accession>
<dbReference type="PANTHER" id="PTHR33099">
    <property type="entry name" value="FE2OG DIOXYGENASE DOMAIN-CONTAINING PROTEIN"/>
    <property type="match status" value="1"/>
</dbReference>
<keyword evidence="5" id="KW-1185">Reference proteome</keyword>
<evidence type="ECO:0000256" key="3">
    <source>
        <dbReference type="ARBA" id="ARBA00023242"/>
    </source>
</evidence>
<evidence type="ECO:0000313" key="4">
    <source>
        <dbReference type="EMBL" id="KAF4039878.1"/>
    </source>
</evidence>
<organism evidence="4 5">
    <name type="scientific">Phytophthora infestans</name>
    <name type="common">Potato late blight agent</name>
    <name type="synonym">Botrytis infestans</name>
    <dbReference type="NCBI Taxonomy" id="4787"/>
    <lineage>
        <taxon>Eukaryota</taxon>
        <taxon>Sar</taxon>
        <taxon>Stramenopiles</taxon>
        <taxon>Oomycota</taxon>
        <taxon>Peronosporomycetes</taxon>
        <taxon>Peronosporales</taxon>
        <taxon>Peronosporaceae</taxon>
        <taxon>Phytophthora</taxon>
    </lineage>
</organism>
<dbReference type="Gene3D" id="2.60.120.620">
    <property type="entry name" value="q2cbj1_9rhob like domain"/>
    <property type="match status" value="1"/>
</dbReference>
<evidence type="ECO:0000256" key="2">
    <source>
        <dbReference type="ARBA" id="ARBA00023125"/>
    </source>
</evidence>
<dbReference type="AlphaFoldDB" id="A0A833SWJ1"/>
<dbReference type="GO" id="GO:0030527">
    <property type="term" value="F:structural constituent of chromatin"/>
    <property type="evidence" value="ECO:0007669"/>
    <property type="project" value="InterPro"/>
</dbReference>
<keyword evidence="3" id="KW-0539">Nucleus</keyword>
<reference evidence="4" key="1">
    <citation type="submission" date="2020-04" db="EMBL/GenBank/DDBJ databases">
        <title>Hybrid Assembly of Korean Phytophthora infestans isolates.</title>
        <authorList>
            <person name="Prokchorchik M."/>
            <person name="Lee Y."/>
            <person name="Seo J."/>
            <person name="Cho J.-H."/>
            <person name="Park Y.-E."/>
            <person name="Jang D.-C."/>
            <person name="Im J.-S."/>
            <person name="Choi J.-G."/>
            <person name="Park H.-J."/>
            <person name="Lee G.-B."/>
            <person name="Lee Y.-G."/>
            <person name="Hong S.-Y."/>
            <person name="Cho K."/>
            <person name="Sohn K.H."/>
        </authorList>
    </citation>
    <scope>NUCLEOTIDE SEQUENCE</scope>
    <source>
        <strain evidence="4">KR_1_A1</strain>
    </source>
</reference>
<evidence type="ECO:0000256" key="1">
    <source>
        <dbReference type="ARBA" id="ARBA00004123"/>
    </source>
</evidence>
<dbReference type="GO" id="GO:0005634">
    <property type="term" value="C:nucleus"/>
    <property type="evidence" value="ECO:0007669"/>
    <property type="project" value="UniProtKB-SubCell"/>
</dbReference>
<keyword evidence="2" id="KW-0238">DNA-binding</keyword>
<dbReference type="PRINTS" id="PR00622">
    <property type="entry name" value="HISTONEH3"/>
</dbReference>
<name>A0A833SWJ1_PHYIN</name>
<comment type="subcellular location">
    <subcellularLocation>
        <location evidence="1">Nucleus</location>
    </subcellularLocation>
</comment>
<dbReference type="GO" id="GO:0003677">
    <property type="term" value="F:DNA binding"/>
    <property type="evidence" value="ECO:0007669"/>
    <property type="project" value="UniProtKB-KW"/>
</dbReference>
<evidence type="ECO:0000313" key="5">
    <source>
        <dbReference type="Proteomes" id="UP000602510"/>
    </source>
</evidence>
<protein>
    <submittedName>
        <fullName evidence="4">2OG-Fe(II) oxygenase superfamily</fullName>
    </submittedName>
</protein>
<proteinExistence type="predicted"/>
<dbReference type="PANTHER" id="PTHR33099:SF7">
    <property type="entry name" value="MYND-TYPE DOMAIN-CONTAINING PROTEIN"/>
    <property type="match status" value="1"/>
</dbReference>
<sequence>MARTKQTARKSTGGLIPRHQLATIAARSAALQAARDSSGDDDVEFLYSNNPAQKKQHEVFGYDKWPFGGKGSPKKADDNAGEFSFGGQADTLPAVPGLFVKDVGDISAPLCAEQAEKLVAECDKSPFGRKLDTMMDENVRKSWQLAPDQVKISNPVWQTGMDNLTANIAGRLGYKGVSMQCKLYKMLVYGEGGHFVKHQDTEKEDGMVATLVVQLPSLHEGGDLVVYRGGEVKYRHDFGKKEGTARYLPHYAVHYADAEHALEMVTTGYRLVLVYSICLPLTMRHLIRNGDETLGEELGAVISSMGDKDTSFALLLGHEYTGKSIEEMGLGALKSVDRARFQTLQDANSVAAPDSRGEAIVWYSTTGEKLGESPKSSFHLNLLNPGKETLNELWEPHGNSTFEGYLGNEGATKSTTYSRYAIVAWPAVHGVEMACQYINVNAAVETLLCQRPVIAPTLRNYMDVVSAKLAEKDKSYSWRQSNALSVGFCRALCELLVEADDPSLVRSFFEETLSKLGNSIKDQLVAPLTTLVRTFDWSDIGQALLKTLSDKTNHRDENLNFGLRHEEETDDTCMKVALYIVNGLESGVARQALLEKAVEEALRLRPDKLCSSKAVDLLCKWTIQSGDKTSFDTVASTFKQIDPKLLQPVVEAFSQHATGMDASDERFAVIVSIAKRRCEWLNDQLQALGKPFSWELPDAYFPDNAKVQAFLRGPDASMKTVGVRQFNGVRHARNYANKWMRGQQINASYTLEPDGRGQSAYVTIKKTRAWFSEHQKKLLEYKTEFNLLSTRFEDASAGISSKRARYE</sequence>
<gene>
    <name evidence="4" type="ORF">GN244_ATG07972</name>
</gene>
<comment type="caution">
    <text evidence="4">The sequence shown here is derived from an EMBL/GenBank/DDBJ whole genome shotgun (WGS) entry which is preliminary data.</text>
</comment>
<dbReference type="InterPro" id="IPR000164">
    <property type="entry name" value="Histone_H3/CENP-A"/>
</dbReference>
<dbReference type="GO" id="GO:0000786">
    <property type="term" value="C:nucleosome"/>
    <property type="evidence" value="ECO:0007669"/>
    <property type="project" value="InterPro"/>
</dbReference>